<organism evidence="2 3">
    <name type="scientific">Echinicola arenosa</name>
    <dbReference type="NCBI Taxonomy" id="2774144"/>
    <lineage>
        <taxon>Bacteria</taxon>
        <taxon>Pseudomonadati</taxon>
        <taxon>Bacteroidota</taxon>
        <taxon>Cytophagia</taxon>
        <taxon>Cytophagales</taxon>
        <taxon>Cyclobacteriaceae</taxon>
        <taxon>Echinicola</taxon>
    </lineage>
</organism>
<name>A0ABR9APC7_9BACT</name>
<accession>A0ABR9APC7</accession>
<dbReference type="Proteomes" id="UP000647133">
    <property type="component" value="Unassembled WGS sequence"/>
</dbReference>
<sequence length="535" mass="60078">MKITVLIFLTVLIGLGSQFVLAQDAQSDSDQKVIFIPLDDRPPCLQFPVRMAEIASITLITPPMELLGNLQSPGKSDKIISWLLAQDYTDVKAVIIAADMLAYGGLVASRVQMVDQAVALERLKVLEAIRRLAPTVPVYVQSVIMRLAPTVDGKNERYREALAKWAEISVKKDQVSQEEVSELEKIIPFKALNDYQDTRKRNFIVNELMISYAESGVIDYLILSQDDAKPEGVHVREKQGLLEDIKQAQLEDKVIVQAGTDEVAMLLLARMINESTGTFPKIKPVYSSQSMSEEIMPFEDRPLNITVSSHIKAVGGVPVSNEEEADLFYYVFTSREIDGASEAFVKEIDQALQQGKRLIIADIDPVGDVQGGAESFTSMLEEMDCMDKVYGYASWNTTGNTIGTALPQAILYLNGLKLANSNGQEILKVKKSQYWFTLHRIINDYYYNNLIRSDLNRYFNQEGKSSTLGSKDVVRKMEEMAKESIEGELAHLEKVFFGKDLPYTIQQIDFSLPWKRTFEALIDFKLVNPTSVNLE</sequence>
<reference evidence="2 3" key="1">
    <citation type="submission" date="2020-09" db="EMBL/GenBank/DDBJ databases">
        <title>Echinicola sp. CAU 1574 isolated from sand of Sido Beach.</title>
        <authorList>
            <person name="Kim W."/>
        </authorList>
    </citation>
    <scope>NUCLEOTIDE SEQUENCE [LARGE SCALE GENOMIC DNA]</scope>
    <source>
        <strain evidence="2 3">CAU 1574</strain>
    </source>
</reference>
<dbReference type="RefSeq" id="WP_192010340.1">
    <property type="nucleotide sequence ID" value="NZ_JACYTQ010000003.1"/>
</dbReference>
<keyword evidence="1" id="KW-0732">Signal</keyword>
<keyword evidence="3" id="KW-1185">Reference proteome</keyword>
<gene>
    <name evidence="2" type="ORF">IFO69_12005</name>
</gene>
<comment type="caution">
    <text evidence="2">The sequence shown here is derived from an EMBL/GenBank/DDBJ whole genome shotgun (WGS) entry which is preliminary data.</text>
</comment>
<feature type="chain" id="PRO_5046815263" evidence="1">
    <location>
        <begin position="23"/>
        <end position="535"/>
    </location>
</feature>
<feature type="signal peptide" evidence="1">
    <location>
        <begin position="1"/>
        <end position="22"/>
    </location>
</feature>
<evidence type="ECO:0000256" key="1">
    <source>
        <dbReference type="SAM" id="SignalP"/>
    </source>
</evidence>
<protein>
    <submittedName>
        <fullName evidence="2">DUF4127 family protein</fullName>
    </submittedName>
</protein>
<dbReference type="InterPro" id="IPR025394">
    <property type="entry name" value="DUF4127"/>
</dbReference>
<dbReference type="Pfam" id="PF13552">
    <property type="entry name" value="DUF4127"/>
    <property type="match status" value="1"/>
</dbReference>
<evidence type="ECO:0000313" key="2">
    <source>
        <dbReference type="EMBL" id="MBD8489469.1"/>
    </source>
</evidence>
<dbReference type="EMBL" id="JACYTQ010000003">
    <property type="protein sequence ID" value="MBD8489469.1"/>
    <property type="molecule type" value="Genomic_DNA"/>
</dbReference>
<evidence type="ECO:0000313" key="3">
    <source>
        <dbReference type="Proteomes" id="UP000647133"/>
    </source>
</evidence>
<proteinExistence type="predicted"/>